<evidence type="ECO:0000256" key="4">
    <source>
        <dbReference type="SAM" id="MobiDB-lite"/>
    </source>
</evidence>
<dbReference type="EMBL" id="SMKI01000318">
    <property type="protein sequence ID" value="TDC70076.1"/>
    <property type="molecule type" value="Genomic_DNA"/>
</dbReference>
<dbReference type="Gene3D" id="3.30.565.10">
    <property type="entry name" value="Histidine kinase-like ATPase, C-terminal domain"/>
    <property type="match status" value="1"/>
</dbReference>
<dbReference type="InterPro" id="IPR011712">
    <property type="entry name" value="Sig_transdc_His_kin_sub3_dim/P"/>
</dbReference>
<keyword evidence="3" id="KW-0902">Two-component regulatory system</keyword>
<accession>A0A4R4T2X0</accession>
<dbReference type="PANTHER" id="PTHR24421:SF56">
    <property type="entry name" value="OXYGEN SENSOR HISTIDINE KINASE RESPONSE REGULATOR DOST"/>
    <property type="match status" value="1"/>
</dbReference>
<dbReference type="Proteomes" id="UP000295345">
    <property type="component" value="Unassembled WGS sequence"/>
</dbReference>
<evidence type="ECO:0000256" key="2">
    <source>
        <dbReference type="ARBA" id="ARBA00022777"/>
    </source>
</evidence>
<evidence type="ECO:0000256" key="1">
    <source>
        <dbReference type="ARBA" id="ARBA00022679"/>
    </source>
</evidence>
<comment type="caution">
    <text evidence="6">The sequence shown here is derived from an EMBL/GenBank/DDBJ whole genome shotgun (WGS) entry which is preliminary data.</text>
</comment>
<feature type="region of interest" description="Disordered" evidence="4">
    <location>
        <begin position="496"/>
        <end position="515"/>
    </location>
</feature>
<reference evidence="6 7" key="1">
    <citation type="submission" date="2019-03" db="EMBL/GenBank/DDBJ databases">
        <title>Draft genome sequences of novel Actinobacteria.</title>
        <authorList>
            <person name="Sahin N."/>
            <person name="Ay H."/>
            <person name="Saygin H."/>
        </authorList>
    </citation>
    <scope>NUCLEOTIDE SEQUENCE [LARGE SCALE GENOMIC DNA]</scope>
    <source>
        <strain evidence="6 7">DSM 41900</strain>
    </source>
</reference>
<feature type="compositionally biased region" description="Low complexity" evidence="4">
    <location>
        <begin position="496"/>
        <end position="509"/>
    </location>
</feature>
<dbReference type="RefSeq" id="WP_132820438.1">
    <property type="nucleotide sequence ID" value="NZ_SMKI01000318.1"/>
</dbReference>
<dbReference type="SUPFAM" id="SSF55874">
    <property type="entry name" value="ATPase domain of HSP90 chaperone/DNA topoisomerase II/histidine kinase"/>
    <property type="match status" value="1"/>
</dbReference>
<dbReference type="SMART" id="SM00065">
    <property type="entry name" value="GAF"/>
    <property type="match status" value="2"/>
</dbReference>
<dbReference type="InterPro" id="IPR036890">
    <property type="entry name" value="HATPase_C_sf"/>
</dbReference>
<gene>
    <name evidence="6" type="ORF">E1283_25195</name>
</gene>
<dbReference type="OrthoDB" id="5241249at2"/>
<dbReference type="InterPro" id="IPR003594">
    <property type="entry name" value="HATPase_dom"/>
</dbReference>
<dbReference type="Pfam" id="PF02518">
    <property type="entry name" value="HATPase_c"/>
    <property type="match status" value="1"/>
</dbReference>
<dbReference type="InterPro" id="IPR029016">
    <property type="entry name" value="GAF-like_dom_sf"/>
</dbReference>
<dbReference type="Pfam" id="PF13185">
    <property type="entry name" value="GAF_2"/>
    <property type="match status" value="1"/>
</dbReference>
<evidence type="ECO:0000313" key="6">
    <source>
        <dbReference type="EMBL" id="TDC70076.1"/>
    </source>
</evidence>
<dbReference type="GO" id="GO:0016020">
    <property type="term" value="C:membrane"/>
    <property type="evidence" value="ECO:0007669"/>
    <property type="project" value="InterPro"/>
</dbReference>
<feature type="domain" description="GAF" evidence="5">
    <location>
        <begin position="19"/>
        <end position="142"/>
    </location>
</feature>
<dbReference type="InterPro" id="IPR003018">
    <property type="entry name" value="GAF"/>
</dbReference>
<keyword evidence="7" id="KW-1185">Reference proteome</keyword>
<dbReference type="AlphaFoldDB" id="A0A4R4T2X0"/>
<dbReference type="Gene3D" id="3.30.450.40">
    <property type="match status" value="2"/>
</dbReference>
<evidence type="ECO:0000313" key="7">
    <source>
        <dbReference type="Proteomes" id="UP000295345"/>
    </source>
</evidence>
<dbReference type="PANTHER" id="PTHR24421">
    <property type="entry name" value="NITRATE/NITRITE SENSOR PROTEIN NARX-RELATED"/>
    <property type="match status" value="1"/>
</dbReference>
<keyword evidence="2" id="KW-0418">Kinase</keyword>
<dbReference type="InterPro" id="IPR050482">
    <property type="entry name" value="Sensor_HK_TwoCompSys"/>
</dbReference>
<proteinExistence type="predicted"/>
<evidence type="ECO:0000256" key="3">
    <source>
        <dbReference type="ARBA" id="ARBA00023012"/>
    </source>
</evidence>
<dbReference type="Pfam" id="PF07730">
    <property type="entry name" value="HisKA_3"/>
    <property type="match status" value="1"/>
</dbReference>
<evidence type="ECO:0000259" key="5">
    <source>
        <dbReference type="SMART" id="SM00065"/>
    </source>
</evidence>
<protein>
    <submittedName>
        <fullName evidence="6">GAF domain-containing protein</fullName>
    </submittedName>
</protein>
<organism evidence="6 7">
    <name type="scientific">Streptomyces hainanensis</name>
    <dbReference type="NCBI Taxonomy" id="402648"/>
    <lineage>
        <taxon>Bacteria</taxon>
        <taxon>Bacillati</taxon>
        <taxon>Actinomycetota</taxon>
        <taxon>Actinomycetes</taxon>
        <taxon>Kitasatosporales</taxon>
        <taxon>Streptomycetaceae</taxon>
        <taxon>Streptomyces</taxon>
    </lineage>
</organism>
<sequence>MRQLPRLLRAVEAIGGDLAPDAVPDRLTRAAAELADARYAALAVLDEEGEAVGRLVVHGGTGPGDPAGRTEPLVRALLHGGPPPPPLTVPVLVHGAVHGLLHVAGKRDGAAGFTEEDRRLLGVLATEAGLAIGNARLHEAVRQQARWMDGSLELTTSLLAADEDNALAVVAEQARRLADAATGVVLEPAEGENLEVVAASGEEAGGLVGTVVPARGNALRRVLAGEPVVVDDPRAADPTDLFPAWGRGPGLLLPLASDGTALGALALARAPGSPAYTVPERALATQFAQQAALALLLSRARRDRERLAVLADRDRIARDLHDLVIQRLFAVGMVLEGARRAEAEGRDEIARRIARATDELDATVQEIRTTVFALQQPPEDTPAGLRARVLRETGAAAATLGFPPSVAFTGPVDALVGEETARNLVAALREGLSNAARHAGAHRVEVAVDATARLPDGRDAVRLTVADDGRGLPAGQDRSSGLRNLARRAESLGGSAALGPGLDGAGTALTWQAPR</sequence>
<dbReference type="GO" id="GO:0046983">
    <property type="term" value="F:protein dimerization activity"/>
    <property type="evidence" value="ECO:0007669"/>
    <property type="project" value="InterPro"/>
</dbReference>
<dbReference type="Gene3D" id="1.20.5.1930">
    <property type="match status" value="1"/>
</dbReference>
<feature type="domain" description="GAF" evidence="5">
    <location>
        <begin position="162"/>
        <end position="305"/>
    </location>
</feature>
<dbReference type="GO" id="GO:0000155">
    <property type="term" value="F:phosphorelay sensor kinase activity"/>
    <property type="evidence" value="ECO:0007669"/>
    <property type="project" value="InterPro"/>
</dbReference>
<name>A0A4R4T2X0_9ACTN</name>
<keyword evidence="1" id="KW-0808">Transferase</keyword>
<dbReference type="SUPFAM" id="SSF55781">
    <property type="entry name" value="GAF domain-like"/>
    <property type="match status" value="2"/>
</dbReference>